<reference evidence="2" key="1">
    <citation type="submission" date="2020-05" db="EMBL/GenBank/DDBJ databases">
        <title>Mycena genomes resolve the evolution of fungal bioluminescence.</title>
        <authorList>
            <person name="Tsai I.J."/>
        </authorList>
    </citation>
    <scope>NUCLEOTIDE SEQUENCE</scope>
    <source>
        <strain evidence="2">CCC161011</strain>
    </source>
</reference>
<feature type="compositionally biased region" description="Pro residues" evidence="1">
    <location>
        <begin position="706"/>
        <end position="728"/>
    </location>
</feature>
<feature type="compositionally biased region" description="Basic residues" evidence="1">
    <location>
        <begin position="508"/>
        <end position="521"/>
    </location>
</feature>
<evidence type="ECO:0000313" key="2">
    <source>
        <dbReference type="EMBL" id="KAF7336744.1"/>
    </source>
</evidence>
<dbReference type="Proteomes" id="UP000620124">
    <property type="component" value="Unassembled WGS sequence"/>
</dbReference>
<feature type="compositionally biased region" description="Polar residues" evidence="1">
    <location>
        <begin position="486"/>
        <end position="499"/>
    </location>
</feature>
<proteinExistence type="predicted"/>
<feature type="compositionally biased region" description="Basic and acidic residues" evidence="1">
    <location>
        <begin position="30"/>
        <end position="44"/>
    </location>
</feature>
<dbReference type="OrthoDB" id="432299at2759"/>
<sequence>MSEPTLQARLGHPSAGASPAKAWKKPKKPHSADHQHASWPRGDDSSSSYEPEEGHLSSSYVAPSLIERLGPKVTPHAQPRSLLERMELQDSEATDAVETDIPDVNFIRVPLNYERPANVNGGDDREIAVDSFLSEDGEPRTDSRPTQNKPWQSGVPATNGSTPPANGDRPDAYRARAVDSERIDGRISEVPIADSPHGSNNTNIPETLALNRPVEVSTSTQPDLGPSPDASNSRNRPPLPLQARLGGALRSVVFQNAKLRDKSGVIDADKVQSKIDTIVTENVCEAFEVQMRKIKKEMDASRAGMQTEEAMAYTKNQPLNGFRTKSAIGEDSQNTWLNRRDRDSLLASTSILPIPLPPESLPAESMDKLPPKAPKAMLNIYSPPLPPSLKGKEKAVEPEEEDSSATRKRRDSYTRPSLRASPLYNLSSANGPSSARSPPRRISTSPSRSSFASHRRTFTGDELPRYRSPPRSRINRTPPDRRGSLRSYSRSPVRTNYSHSPARNDRRPRGRSRSPRSRSRPGRADSHTRTRSFNSRRPSGSRSPPPSASYSSGFRSQSSRKSRSRSTARAPSRVRTFSGGNQPPYRSRSRSPLFNSRHAYEKRPFVRSPSPIRGRRDGSLLGRRSRSPLPRKRKLMHPSPPPRSRSPFGRRQTSPSYGPPDSDFPARGRLPGHHTNGEYVPYSTPSVRSSGRNYEDSPNQLMSPFGPQPPPSSAPARDPSPPPAPPNPCNNVPGLWLVKVGADSSKIIEGTFVVEPGFAAVWGLPPASTEKPKLSVVLLCLPTDGLSALYNSLAPTNRTAESIAAAVAELETAWPQDGTLFVDININEGSGGKTWLPYEIDPASPLDVTNYIQPGPNVIRFIQLAGMVERTFILHASPRELPKNKPPDAISRMFDAAAMQINNPLFNFDPATVAASL</sequence>
<comment type="caution">
    <text evidence="2">The sequence shown here is derived from an EMBL/GenBank/DDBJ whole genome shotgun (WGS) entry which is preliminary data.</text>
</comment>
<feature type="region of interest" description="Disordered" evidence="1">
    <location>
        <begin position="352"/>
        <end position="728"/>
    </location>
</feature>
<gene>
    <name evidence="2" type="ORF">MVEN_02109500</name>
</gene>
<evidence type="ECO:0000313" key="3">
    <source>
        <dbReference type="Proteomes" id="UP000620124"/>
    </source>
</evidence>
<feature type="region of interest" description="Disordered" evidence="1">
    <location>
        <begin position="1"/>
        <end position="98"/>
    </location>
</feature>
<dbReference type="AlphaFoldDB" id="A0A8H7CGF4"/>
<feature type="compositionally biased region" description="Polar residues" evidence="1">
    <location>
        <begin position="683"/>
        <end position="702"/>
    </location>
</feature>
<feature type="compositionally biased region" description="Basic and acidic residues" evidence="1">
    <location>
        <begin position="168"/>
        <end position="187"/>
    </location>
</feature>
<feature type="compositionally biased region" description="Polar residues" evidence="1">
    <location>
        <begin position="144"/>
        <end position="164"/>
    </location>
</feature>
<evidence type="ECO:0000256" key="1">
    <source>
        <dbReference type="SAM" id="MobiDB-lite"/>
    </source>
</evidence>
<feature type="compositionally biased region" description="Low complexity" evidence="1">
    <location>
        <begin position="531"/>
        <end position="557"/>
    </location>
</feature>
<feature type="compositionally biased region" description="Basic residues" evidence="1">
    <location>
        <begin position="623"/>
        <end position="636"/>
    </location>
</feature>
<feature type="compositionally biased region" description="Low complexity" evidence="1">
    <location>
        <begin position="427"/>
        <end position="452"/>
    </location>
</feature>
<dbReference type="EMBL" id="JACAZI010000022">
    <property type="protein sequence ID" value="KAF7336744.1"/>
    <property type="molecule type" value="Genomic_DNA"/>
</dbReference>
<organism evidence="2 3">
    <name type="scientific">Mycena venus</name>
    <dbReference type="NCBI Taxonomy" id="2733690"/>
    <lineage>
        <taxon>Eukaryota</taxon>
        <taxon>Fungi</taxon>
        <taxon>Dikarya</taxon>
        <taxon>Basidiomycota</taxon>
        <taxon>Agaricomycotina</taxon>
        <taxon>Agaricomycetes</taxon>
        <taxon>Agaricomycetidae</taxon>
        <taxon>Agaricales</taxon>
        <taxon>Marasmiineae</taxon>
        <taxon>Mycenaceae</taxon>
        <taxon>Mycena</taxon>
    </lineage>
</organism>
<name>A0A8H7CGF4_9AGAR</name>
<feature type="compositionally biased region" description="Acidic residues" evidence="1">
    <location>
        <begin position="89"/>
        <end position="98"/>
    </location>
</feature>
<accession>A0A8H7CGF4</accession>
<feature type="region of interest" description="Disordered" evidence="1">
    <location>
        <begin position="133"/>
        <end position="242"/>
    </location>
</feature>
<protein>
    <submittedName>
        <fullName evidence="2">Uncharacterized protein</fullName>
    </submittedName>
</protein>
<keyword evidence="3" id="KW-1185">Reference proteome</keyword>